<evidence type="ECO:0000256" key="2">
    <source>
        <dbReference type="SAM" id="SignalP"/>
    </source>
</evidence>
<keyword evidence="4" id="KW-1185">Reference proteome</keyword>
<protein>
    <recommendedName>
        <fullName evidence="5">PXPV repeat-containing protein</fullName>
    </recommendedName>
</protein>
<evidence type="ECO:0000256" key="1">
    <source>
        <dbReference type="SAM" id="MobiDB-lite"/>
    </source>
</evidence>
<dbReference type="InterPro" id="IPR024446">
    <property type="entry name" value="PXPV"/>
</dbReference>
<dbReference type="Proteomes" id="UP000622707">
    <property type="component" value="Unassembled WGS sequence"/>
</dbReference>
<organism evidence="3 4">
    <name type="scientific">Ramlibacter alkalitolerans</name>
    <dbReference type="NCBI Taxonomy" id="2039631"/>
    <lineage>
        <taxon>Bacteria</taxon>
        <taxon>Pseudomonadati</taxon>
        <taxon>Pseudomonadota</taxon>
        <taxon>Betaproteobacteria</taxon>
        <taxon>Burkholderiales</taxon>
        <taxon>Comamonadaceae</taxon>
        <taxon>Ramlibacter</taxon>
    </lineage>
</organism>
<feature type="region of interest" description="Disordered" evidence="1">
    <location>
        <begin position="88"/>
        <end position="121"/>
    </location>
</feature>
<dbReference type="Pfam" id="PF12778">
    <property type="entry name" value="PXPV"/>
    <property type="match status" value="1"/>
</dbReference>
<dbReference type="RefSeq" id="WP_201690686.1">
    <property type="nucleotide sequence ID" value="NZ_JAEQND010000008.1"/>
</dbReference>
<name>A0ABS1JQJ6_9BURK</name>
<proteinExistence type="predicted"/>
<feature type="chain" id="PRO_5046227318" description="PXPV repeat-containing protein" evidence="2">
    <location>
        <begin position="22"/>
        <end position="121"/>
    </location>
</feature>
<sequence>MKRLISAKSLLATTLAIGALAAGTAAHARTDVFLSLGLPGAYVQPAPVYVQPQPVYVQPQPVYVQPEPVYVQPRPVYVQPQPVFLEGHRHHRQHHNGAWGDADRDGVPNRYDRAPNNPYRR</sequence>
<feature type="compositionally biased region" description="Basic and acidic residues" evidence="1">
    <location>
        <begin position="101"/>
        <end position="113"/>
    </location>
</feature>
<keyword evidence="2" id="KW-0732">Signal</keyword>
<evidence type="ECO:0000313" key="4">
    <source>
        <dbReference type="Proteomes" id="UP000622707"/>
    </source>
</evidence>
<evidence type="ECO:0000313" key="3">
    <source>
        <dbReference type="EMBL" id="MBL0426508.1"/>
    </source>
</evidence>
<reference evidence="3 4" key="1">
    <citation type="journal article" date="2017" name="Int. J. Syst. Evol. Microbiol.">
        <title>Ramlibacter alkalitolerans sp. nov., alkali-tolerant bacterium isolated from soil of ginseng.</title>
        <authorList>
            <person name="Lee D.H."/>
            <person name="Cha C.J."/>
        </authorList>
    </citation>
    <scope>NUCLEOTIDE SEQUENCE [LARGE SCALE GENOMIC DNA]</scope>
    <source>
        <strain evidence="3 4">KACC 19305</strain>
    </source>
</reference>
<accession>A0ABS1JQJ6</accession>
<feature type="signal peptide" evidence="2">
    <location>
        <begin position="1"/>
        <end position="21"/>
    </location>
</feature>
<gene>
    <name evidence="3" type="ORF">JI746_15445</name>
</gene>
<dbReference type="EMBL" id="JAEQND010000008">
    <property type="protein sequence ID" value="MBL0426508.1"/>
    <property type="molecule type" value="Genomic_DNA"/>
</dbReference>
<comment type="caution">
    <text evidence="3">The sequence shown here is derived from an EMBL/GenBank/DDBJ whole genome shotgun (WGS) entry which is preliminary data.</text>
</comment>
<evidence type="ECO:0008006" key="5">
    <source>
        <dbReference type="Google" id="ProtNLM"/>
    </source>
</evidence>